<dbReference type="STRING" id="1513793.SAMN06296036_10935"/>
<name>A0A1Y6BV15_9BACT</name>
<dbReference type="Proteomes" id="UP000192907">
    <property type="component" value="Unassembled WGS sequence"/>
</dbReference>
<evidence type="ECO:0000313" key="2">
    <source>
        <dbReference type="Proteomes" id="UP000192907"/>
    </source>
</evidence>
<organism evidence="1 2">
    <name type="scientific">Pseudobacteriovorax antillogorgiicola</name>
    <dbReference type="NCBI Taxonomy" id="1513793"/>
    <lineage>
        <taxon>Bacteria</taxon>
        <taxon>Pseudomonadati</taxon>
        <taxon>Bdellovibrionota</taxon>
        <taxon>Oligoflexia</taxon>
        <taxon>Oligoflexales</taxon>
        <taxon>Pseudobacteriovoracaceae</taxon>
        <taxon>Pseudobacteriovorax</taxon>
    </lineage>
</organism>
<accession>A0A1Y6BV15</accession>
<dbReference type="RefSeq" id="WP_132319460.1">
    <property type="nucleotide sequence ID" value="NZ_FWZT01000009.1"/>
</dbReference>
<evidence type="ECO:0000313" key="1">
    <source>
        <dbReference type="EMBL" id="SMF28719.1"/>
    </source>
</evidence>
<sequence>MSIYFRNRELSEPLYKNKDYLTQQSQFITILRMKTSSFSMKVGTLHIHRNAGKREELGYLHIDLKDLKNVKVGFPDTGERICIHELFKVWSANREAEMHTLPTGYRTCNLEEFLGTAHDILTVKFRDDWKRAG</sequence>
<dbReference type="EMBL" id="FWZT01000009">
    <property type="protein sequence ID" value="SMF28719.1"/>
    <property type="molecule type" value="Genomic_DNA"/>
</dbReference>
<gene>
    <name evidence="1" type="ORF">SAMN06296036_10935</name>
</gene>
<keyword evidence="2" id="KW-1185">Reference proteome</keyword>
<reference evidence="2" key="1">
    <citation type="submission" date="2017-04" db="EMBL/GenBank/DDBJ databases">
        <authorList>
            <person name="Varghese N."/>
            <person name="Submissions S."/>
        </authorList>
    </citation>
    <scope>NUCLEOTIDE SEQUENCE [LARGE SCALE GENOMIC DNA]</scope>
    <source>
        <strain evidence="2">RKEM611</strain>
    </source>
</reference>
<dbReference type="AlphaFoldDB" id="A0A1Y6BV15"/>
<proteinExistence type="predicted"/>
<protein>
    <submittedName>
        <fullName evidence="1">Uncharacterized protein</fullName>
    </submittedName>
</protein>